<evidence type="ECO:0000256" key="5">
    <source>
        <dbReference type="ARBA" id="ARBA00022781"/>
    </source>
</evidence>
<dbReference type="InterPro" id="IPR000131">
    <property type="entry name" value="ATP_synth_F1_gsu"/>
</dbReference>
<keyword evidence="7 10" id="KW-0472">Membrane</keyword>
<dbReference type="Proteomes" id="UP000095558">
    <property type="component" value="Unassembled WGS sequence"/>
</dbReference>
<dbReference type="InterPro" id="IPR035968">
    <property type="entry name" value="ATP_synth_F1_ATPase_gsu"/>
</dbReference>
<evidence type="ECO:0000256" key="1">
    <source>
        <dbReference type="ARBA" id="ARBA00003456"/>
    </source>
</evidence>
<dbReference type="InterPro" id="IPR023632">
    <property type="entry name" value="ATP_synth_F1_gsu_CS"/>
</dbReference>
<evidence type="ECO:0000256" key="6">
    <source>
        <dbReference type="ARBA" id="ARBA00023065"/>
    </source>
</evidence>
<keyword evidence="4 10" id="KW-0813">Transport</keyword>
<dbReference type="Gene3D" id="1.10.287.80">
    <property type="entry name" value="ATP synthase, gamma subunit, helix hairpin domain"/>
    <property type="match status" value="1"/>
</dbReference>
<dbReference type="HAMAP" id="MF_00815">
    <property type="entry name" value="ATP_synth_gamma_bact"/>
    <property type="match status" value="1"/>
</dbReference>
<dbReference type="CDD" id="cd12151">
    <property type="entry name" value="F1-ATPase_gamma"/>
    <property type="match status" value="1"/>
</dbReference>
<evidence type="ECO:0000256" key="3">
    <source>
        <dbReference type="ARBA" id="ARBA00007681"/>
    </source>
</evidence>
<dbReference type="AlphaFoldDB" id="A0A174HCP7"/>
<dbReference type="Gene3D" id="3.40.1380.10">
    <property type="match status" value="1"/>
</dbReference>
<keyword evidence="10" id="KW-1003">Cell membrane</keyword>
<dbReference type="GO" id="GO:0005886">
    <property type="term" value="C:plasma membrane"/>
    <property type="evidence" value="ECO:0007669"/>
    <property type="project" value="UniProtKB-SubCell"/>
</dbReference>
<evidence type="ECO:0000313" key="11">
    <source>
        <dbReference type="EMBL" id="CUO72604.1"/>
    </source>
</evidence>
<dbReference type="SUPFAM" id="SSF52943">
    <property type="entry name" value="ATP synthase (F1-ATPase), gamma subunit"/>
    <property type="match status" value="1"/>
</dbReference>
<dbReference type="RefSeq" id="WP_042399508.1">
    <property type="nucleotide sequence ID" value="NZ_CYYT01000018.1"/>
</dbReference>
<evidence type="ECO:0000256" key="7">
    <source>
        <dbReference type="ARBA" id="ARBA00023136"/>
    </source>
</evidence>
<dbReference type="OrthoDB" id="9812769at2"/>
<dbReference type="GO" id="GO:0046933">
    <property type="term" value="F:proton-transporting ATP synthase activity, rotational mechanism"/>
    <property type="evidence" value="ECO:0007669"/>
    <property type="project" value="UniProtKB-UniRule"/>
</dbReference>
<dbReference type="Pfam" id="PF00231">
    <property type="entry name" value="ATP-synt"/>
    <property type="match status" value="1"/>
</dbReference>
<evidence type="ECO:0000313" key="12">
    <source>
        <dbReference type="Proteomes" id="UP000095558"/>
    </source>
</evidence>
<keyword evidence="5 10" id="KW-0375">Hydrogen ion transport</keyword>
<gene>
    <name evidence="10 11" type="primary">atpG</name>
    <name evidence="11" type="ORF">ERS852470_03180</name>
</gene>
<proteinExistence type="inferred from homology"/>
<dbReference type="GO" id="GO:0016787">
    <property type="term" value="F:hydrolase activity"/>
    <property type="evidence" value="ECO:0007669"/>
    <property type="project" value="UniProtKB-KW"/>
</dbReference>
<sequence>MGAAGLIEIKRRMKSVESTRKITKAMGLVATSKLRKARKELIANEQYNNLCKEVISEVVSSMPEDFDSIYYKSFDGDKLYIVLTSDTGLCAGYNNTVAIYLNNLVQKSGGAKVVVVGSKGISYLSRYKISTYAEYVDLPDMPATKDINRIYNDAIYLYEKGDVSEVNIVYTEFISPVKQEVKSVKILPIEKKASREGQYIIEPNEEAVFKNAIDMYLKSQLKTCMLSAKASEHSARMTAMDGATENANDILQSLNIKFNRIRQGIITQEISEIVGGAEAQK</sequence>
<keyword evidence="8 10" id="KW-0139">CF(1)</keyword>
<dbReference type="PANTHER" id="PTHR11693">
    <property type="entry name" value="ATP SYNTHASE GAMMA CHAIN"/>
    <property type="match status" value="1"/>
</dbReference>
<dbReference type="GO" id="GO:0045259">
    <property type="term" value="C:proton-transporting ATP synthase complex"/>
    <property type="evidence" value="ECO:0007669"/>
    <property type="project" value="UniProtKB-KW"/>
</dbReference>
<name>A0A174HCP7_9CLOT</name>
<keyword evidence="6 10" id="KW-0406">Ion transport</keyword>
<evidence type="ECO:0000256" key="4">
    <source>
        <dbReference type="ARBA" id="ARBA00022448"/>
    </source>
</evidence>
<accession>A0A174HCP7</accession>
<evidence type="ECO:0000256" key="2">
    <source>
        <dbReference type="ARBA" id="ARBA00004170"/>
    </source>
</evidence>
<comment type="function">
    <text evidence="1 10">Produces ATP from ADP in the presence of a proton gradient across the membrane. The gamma chain is believed to be important in regulating ATPase activity and the flow of protons through the CF(0) complex.</text>
</comment>
<evidence type="ECO:0000256" key="8">
    <source>
        <dbReference type="ARBA" id="ARBA00023196"/>
    </source>
</evidence>
<dbReference type="PROSITE" id="PS00153">
    <property type="entry name" value="ATPASE_GAMMA"/>
    <property type="match status" value="1"/>
</dbReference>
<dbReference type="GeneID" id="83012353"/>
<comment type="subcellular location">
    <subcellularLocation>
        <location evidence="10">Cell membrane</location>
        <topology evidence="10">Peripheral membrane protein</topology>
    </subcellularLocation>
    <subcellularLocation>
        <location evidence="2">Membrane</location>
        <topology evidence="2">Peripheral membrane protein</topology>
    </subcellularLocation>
</comment>
<evidence type="ECO:0000256" key="10">
    <source>
        <dbReference type="HAMAP-Rule" id="MF_00815"/>
    </source>
</evidence>
<dbReference type="NCBIfam" id="TIGR01146">
    <property type="entry name" value="ATPsyn_F1gamma"/>
    <property type="match status" value="1"/>
</dbReference>
<protein>
    <recommendedName>
        <fullName evidence="10">ATP synthase gamma chain</fullName>
    </recommendedName>
    <alternativeName>
        <fullName evidence="10">ATP synthase F1 sector gamma subunit</fullName>
    </alternativeName>
    <alternativeName>
        <fullName evidence="10">F-ATPase gamma subunit</fullName>
    </alternativeName>
</protein>
<keyword evidence="11" id="KW-0378">Hydrolase</keyword>
<keyword evidence="9 10" id="KW-0066">ATP synthesis</keyword>
<organism evidence="11 12">
    <name type="scientific">Clostridium disporicum</name>
    <dbReference type="NCBI Taxonomy" id="84024"/>
    <lineage>
        <taxon>Bacteria</taxon>
        <taxon>Bacillati</taxon>
        <taxon>Bacillota</taxon>
        <taxon>Clostridia</taxon>
        <taxon>Eubacteriales</taxon>
        <taxon>Clostridiaceae</taxon>
        <taxon>Clostridium</taxon>
    </lineage>
</organism>
<comment type="subunit">
    <text evidence="10">F-type ATPases have 2 components, CF(1) - the catalytic core - and CF(0) - the membrane proton channel. CF(1) has five subunits: alpha(3), beta(3), gamma(1), delta(1), epsilon(1). CF(0) has three main subunits: a, b and c.</text>
</comment>
<dbReference type="GO" id="GO:0005524">
    <property type="term" value="F:ATP binding"/>
    <property type="evidence" value="ECO:0007669"/>
    <property type="project" value="UniProtKB-UniRule"/>
</dbReference>
<dbReference type="GO" id="GO:0042777">
    <property type="term" value="P:proton motive force-driven plasma membrane ATP synthesis"/>
    <property type="evidence" value="ECO:0007669"/>
    <property type="project" value="UniProtKB-UniRule"/>
</dbReference>
<dbReference type="PRINTS" id="PR00126">
    <property type="entry name" value="ATPASEGAMMA"/>
</dbReference>
<dbReference type="PANTHER" id="PTHR11693:SF22">
    <property type="entry name" value="ATP SYNTHASE SUBUNIT GAMMA, MITOCHONDRIAL"/>
    <property type="match status" value="1"/>
</dbReference>
<dbReference type="EMBL" id="CYZV01000044">
    <property type="protein sequence ID" value="CUO72604.1"/>
    <property type="molecule type" value="Genomic_DNA"/>
</dbReference>
<evidence type="ECO:0000256" key="9">
    <source>
        <dbReference type="ARBA" id="ARBA00023310"/>
    </source>
</evidence>
<reference evidence="11 12" key="1">
    <citation type="submission" date="2015-09" db="EMBL/GenBank/DDBJ databases">
        <authorList>
            <consortium name="Pathogen Informatics"/>
        </authorList>
    </citation>
    <scope>NUCLEOTIDE SEQUENCE [LARGE SCALE GENOMIC DNA]</scope>
    <source>
        <strain evidence="11 12">2789STDY5834855</strain>
    </source>
</reference>
<comment type="similarity">
    <text evidence="3 10">Belongs to the ATPase gamma chain family.</text>
</comment>